<evidence type="ECO:0000256" key="1">
    <source>
        <dbReference type="ARBA" id="ARBA00001957"/>
    </source>
</evidence>
<evidence type="ECO:0000259" key="6">
    <source>
        <dbReference type="PROSITE" id="PS50075"/>
    </source>
</evidence>
<dbReference type="GO" id="GO:0008610">
    <property type="term" value="P:lipid biosynthetic process"/>
    <property type="evidence" value="ECO:0007669"/>
    <property type="project" value="UniProtKB-ARBA"/>
</dbReference>
<dbReference type="InterPro" id="IPR020845">
    <property type="entry name" value="AMP-binding_CS"/>
</dbReference>
<dbReference type="InterPro" id="IPR023213">
    <property type="entry name" value="CAT-like_dom_sf"/>
</dbReference>
<dbReference type="Proteomes" id="UP000287171">
    <property type="component" value="Unassembled WGS sequence"/>
</dbReference>
<dbReference type="PROSITE" id="PS00012">
    <property type="entry name" value="PHOSPHOPANTETHEINE"/>
    <property type="match status" value="1"/>
</dbReference>
<organism evidence="7 8">
    <name type="scientific">Dictyobacter alpinus</name>
    <dbReference type="NCBI Taxonomy" id="2014873"/>
    <lineage>
        <taxon>Bacteria</taxon>
        <taxon>Bacillati</taxon>
        <taxon>Chloroflexota</taxon>
        <taxon>Ktedonobacteria</taxon>
        <taxon>Ktedonobacterales</taxon>
        <taxon>Dictyobacteraceae</taxon>
        <taxon>Dictyobacter</taxon>
    </lineage>
</organism>
<dbReference type="CDD" id="cd19531">
    <property type="entry name" value="LCL_NRPS-like"/>
    <property type="match status" value="1"/>
</dbReference>
<dbReference type="FunFam" id="3.40.50.980:FF:000001">
    <property type="entry name" value="Non-ribosomal peptide synthetase"/>
    <property type="match status" value="1"/>
</dbReference>
<dbReference type="InterPro" id="IPR010080">
    <property type="entry name" value="Thioester_reductase-like_dom"/>
</dbReference>
<dbReference type="FunFam" id="2.30.38.10:FF:000001">
    <property type="entry name" value="Non-ribosomal peptide synthetase PvdI"/>
    <property type="match status" value="1"/>
</dbReference>
<evidence type="ECO:0000256" key="4">
    <source>
        <dbReference type="ARBA" id="ARBA00022553"/>
    </source>
</evidence>
<dbReference type="GO" id="GO:0031177">
    <property type="term" value="F:phosphopantetheine binding"/>
    <property type="evidence" value="ECO:0007669"/>
    <property type="project" value="InterPro"/>
</dbReference>
<feature type="domain" description="Carrier" evidence="6">
    <location>
        <begin position="1032"/>
        <end position="1107"/>
    </location>
</feature>
<comment type="similarity">
    <text evidence="2">Belongs to the ATP-dependent AMP-binding enzyme family.</text>
</comment>
<dbReference type="NCBIfam" id="TIGR01733">
    <property type="entry name" value="AA-adenyl-dom"/>
    <property type="match status" value="1"/>
</dbReference>
<dbReference type="GO" id="GO:0044550">
    <property type="term" value="P:secondary metabolite biosynthetic process"/>
    <property type="evidence" value="ECO:0007669"/>
    <property type="project" value="UniProtKB-ARBA"/>
</dbReference>
<dbReference type="SUPFAM" id="SSF52777">
    <property type="entry name" value="CoA-dependent acyltransferases"/>
    <property type="match status" value="2"/>
</dbReference>
<dbReference type="CDD" id="cd05930">
    <property type="entry name" value="A_NRPS"/>
    <property type="match status" value="1"/>
</dbReference>
<comment type="cofactor">
    <cofactor evidence="1">
        <name>pantetheine 4'-phosphate</name>
        <dbReference type="ChEBI" id="CHEBI:47942"/>
    </cofactor>
</comment>
<dbReference type="Gene3D" id="1.10.1200.10">
    <property type="entry name" value="ACP-like"/>
    <property type="match status" value="1"/>
</dbReference>
<keyword evidence="5" id="KW-0436">Ligase</keyword>
<keyword evidence="3" id="KW-0596">Phosphopantetheine</keyword>
<keyword evidence="4" id="KW-0597">Phosphoprotein</keyword>
<dbReference type="SUPFAM" id="SSF51735">
    <property type="entry name" value="NAD(P)-binding Rossmann-fold domains"/>
    <property type="match status" value="1"/>
</dbReference>
<dbReference type="Pfam" id="PF13193">
    <property type="entry name" value="AMP-binding_C"/>
    <property type="match status" value="1"/>
</dbReference>
<evidence type="ECO:0000256" key="3">
    <source>
        <dbReference type="ARBA" id="ARBA00022450"/>
    </source>
</evidence>
<dbReference type="OrthoDB" id="3671989at2"/>
<dbReference type="SMART" id="SM00823">
    <property type="entry name" value="PKS_PP"/>
    <property type="match status" value="1"/>
</dbReference>
<dbReference type="Gene3D" id="3.40.50.720">
    <property type="entry name" value="NAD(P)-binding Rossmann-like Domain"/>
    <property type="match status" value="1"/>
</dbReference>
<dbReference type="PROSITE" id="PS00455">
    <property type="entry name" value="AMP_BINDING"/>
    <property type="match status" value="1"/>
</dbReference>
<evidence type="ECO:0000256" key="2">
    <source>
        <dbReference type="ARBA" id="ARBA00006432"/>
    </source>
</evidence>
<dbReference type="Pfam" id="PF00668">
    <property type="entry name" value="Condensation"/>
    <property type="match status" value="1"/>
</dbReference>
<name>A0A402BIV4_9CHLR</name>
<dbReference type="Gene3D" id="2.30.38.10">
    <property type="entry name" value="Luciferase, Domain 3"/>
    <property type="match status" value="1"/>
</dbReference>
<comment type="caution">
    <text evidence="7">The sequence shown here is derived from an EMBL/GenBank/DDBJ whole genome shotgun (WGS) entry which is preliminary data.</text>
</comment>
<dbReference type="EMBL" id="BIFT01000002">
    <property type="protein sequence ID" value="GCE31295.1"/>
    <property type="molecule type" value="Genomic_DNA"/>
</dbReference>
<dbReference type="InterPro" id="IPR009081">
    <property type="entry name" value="PP-bd_ACP"/>
</dbReference>
<dbReference type="CDD" id="cd05235">
    <property type="entry name" value="SDR_e1"/>
    <property type="match status" value="1"/>
</dbReference>
<dbReference type="InterPro" id="IPR000873">
    <property type="entry name" value="AMP-dep_synth/lig_dom"/>
</dbReference>
<dbReference type="SUPFAM" id="SSF47336">
    <property type="entry name" value="ACP-like"/>
    <property type="match status" value="1"/>
</dbReference>
<dbReference type="NCBIfam" id="TIGR01746">
    <property type="entry name" value="Thioester-redct"/>
    <property type="match status" value="1"/>
</dbReference>
<dbReference type="InterPro" id="IPR001242">
    <property type="entry name" value="Condensation_dom"/>
</dbReference>
<dbReference type="PANTHER" id="PTHR44845">
    <property type="entry name" value="CARRIER DOMAIN-CONTAINING PROTEIN"/>
    <property type="match status" value="1"/>
</dbReference>
<dbReference type="PANTHER" id="PTHR44845:SF6">
    <property type="entry name" value="BETA-ALANINE-ACTIVATING ENZYME"/>
    <property type="match status" value="1"/>
</dbReference>
<dbReference type="InterPro" id="IPR013120">
    <property type="entry name" value="FAR_NAD-bd"/>
</dbReference>
<dbReference type="InterPro" id="IPR036736">
    <property type="entry name" value="ACP-like_sf"/>
</dbReference>
<dbReference type="InterPro" id="IPR010071">
    <property type="entry name" value="AA_adenyl_dom"/>
</dbReference>
<dbReference type="InterPro" id="IPR036291">
    <property type="entry name" value="NAD(P)-bd_dom_sf"/>
</dbReference>
<dbReference type="Gene3D" id="3.30.300.30">
    <property type="match status" value="1"/>
</dbReference>
<dbReference type="Gene3D" id="3.40.50.980">
    <property type="match status" value="2"/>
</dbReference>
<evidence type="ECO:0000313" key="7">
    <source>
        <dbReference type="EMBL" id="GCE31295.1"/>
    </source>
</evidence>
<keyword evidence="8" id="KW-1185">Reference proteome</keyword>
<gene>
    <name evidence="7" type="ORF">KDA_67790</name>
</gene>
<evidence type="ECO:0000256" key="5">
    <source>
        <dbReference type="ARBA" id="ARBA00022598"/>
    </source>
</evidence>
<dbReference type="InterPro" id="IPR025110">
    <property type="entry name" value="AMP-bd_C"/>
</dbReference>
<dbReference type="Pfam" id="PF00550">
    <property type="entry name" value="PP-binding"/>
    <property type="match status" value="1"/>
</dbReference>
<protein>
    <submittedName>
        <fullName evidence="7">Non-ribosomal peptide synthetase</fullName>
    </submittedName>
</protein>
<dbReference type="FunFam" id="3.30.300.30:FF:000010">
    <property type="entry name" value="Enterobactin synthetase component F"/>
    <property type="match status" value="1"/>
</dbReference>
<dbReference type="InterPro" id="IPR020806">
    <property type="entry name" value="PKS_PP-bd"/>
</dbReference>
<accession>A0A402BIV4</accession>
<sequence length="1524" mass="170965">MRESLSQSMPPELNISDQAVAKEMFMLPASFAQKRLWFLEQWEAGIYHIPTAVGMKGQMNVEAMQWSIQEIIHRHEILRTTFQMIDGDIMQMVAPQIPFEMSVVDLRAFAPDVRNVKERRLVAETFHHPFDLSRGPLLRVSLLRLKDDSYSLLLTMHHIISDAWSMEVFVRELTTLYADYVAQRTSSLEELSIQYADYAIWQNDWLQGEVLDEHLTYWKEQLAHVPILQLPTDRPRPAIQSFRGAVRIVMFPKELTTSLKNVCRKEGVTMFMLLLAAFNALLYRYSGQDDIVVGIPIAGRTDSKVENLIGCFINTLALRTDLSGNPAFKTLLERVREVALSGYSHQDLPFERLVEELQPDRDLSYNALTQVMFAFQNVPRGEVKLPGLTLSPLKLDSETSKLKNADAERMSRKQNASGHGKKNAIFDLDLTMWENGETLFGEIKYNTDLFDTQTIIRLYEHFQTFLEAIATNITCPINDIPLLTAADLQRQLIDWNDTQEDNPLDTGFTTLFEQQVERTPDAIAVVEGEQTRTYRELNQQANRLAHALREVGVGPECLVALHMERSIALLTAILAVFKAGGAYLPLDLHHPGSRVKHLLQQSGAQLVLATRDSLATSEHELELCCREAGVRLDYIEELELGQRDSDNLPHTGAATDLAYVIYTSGSTGLPKGAMIEQRGMINHLYAKIHALDLQEDDCIAQTASQCFDISVWQFLAALLVGGTTYIYPNDITHDPIELLRAVDTDGCSILEIVPSLLTVLLDAHESDDGQQTRPALTELRWLIPTGEALVGSLCRRWFHLYPDIPLLNAYGPTECSDDVAHYEITAAPEESLTNMPIGFPVDNTQLYILDKHLQPVPIGVKGEIYVGGVGVGRGYLNDPERTAAAFQHDPFQTEKDARLYKTGDEARYLPDGKLEYLGRIDQQVKIRGFRVEPGEIEAVLERHPAVRSSLVIARPDAAGQQQLVAYCVPVEDLHIETSMLRTFCKEYLPDYIVPTAIIMLAAFPLTDNGKVDRTALPAPDALVGEQEQDYVAPRNALEQTLTEIWSEVLGVKRVGIHHDFFALGGHSLLTVRLVTQIQKRCGQRIPLAAIFQYRSIAELGKVLQTAPDATSWTAQEQGDLSPADLRAEAMLDLQTCPEVWPSKLELEPENILLTGATGFLGNFLLADLLEQTSATIYCLIRVRDPEEGKEKLQALLEAIGHWQPAYAERVVPLVGDLALTHLGLDDLTYQKLTTELGAIYHNGALVNSFYPYQQLRAANVEGTKEIIYLASHGRLKPLHYISTLSVFSRKATLQQPVIREQEALDEHGDFMKGGYAQSKWVAEKLVTVARSRGLPVVIYRPGRITGDSQSGSWRTNDVLCRVIKGCIQMGSVPDSIKDDLIEMTPVNYVSRAIVALARRKASFGQVYHLLNTAPARVEQVVRWLNDYGYAVQFLDDQRWDQEAKRLAEQDPDNEMIPVMPLVFSPKPAHSQPKVAPAQPLRFDNRNVTLGLSGTSITCPELDVRLFYTYLDRLVAQGFLAAPQQ</sequence>
<evidence type="ECO:0000313" key="8">
    <source>
        <dbReference type="Proteomes" id="UP000287171"/>
    </source>
</evidence>
<dbReference type="PROSITE" id="PS50075">
    <property type="entry name" value="CARRIER"/>
    <property type="match status" value="1"/>
</dbReference>
<dbReference type="SUPFAM" id="SSF56801">
    <property type="entry name" value="Acetyl-CoA synthetase-like"/>
    <property type="match status" value="1"/>
</dbReference>
<dbReference type="Pfam" id="PF00501">
    <property type="entry name" value="AMP-binding"/>
    <property type="match status" value="1"/>
</dbReference>
<dbReference type="Gene3D" id="3.30.559.10">
    <property type="entry name" value="Chloramphenicol acetyltransferase-like domain"/>
    <property type="match status" value="1"/>
</dbReference>
<reference evidence="8" key="1">
    <citation type="submission" date="2018-12" db="EMBL/GenBank/DDBJ databases">
        <title>Tengunoibacter tsumagoiensis gen. nov., sp. nov., Dictyobacter kobayashii sp. nov., D. alpinus sp. nov., and D. joshuensis sp. nov. and description of Dictyobacteraceae fam. nov. within the order Ktedonobacterales isolated from Tengu-no-mugimeshi.</title>
        <authorList>
            <person name="Wang C.M."/>
            <person name="Zheng Y."/>
            <person name="Sakai Y."/>
            <person name="Toyoda A."/>
            <person name="Minakuchi Y."/>
            <person name="Abe K."/>
            <person name="Yokota A."/>
            <person name="Yabe S."/>
        </authorList>
    </citation>
    <scope>NUCLEOTIDE SEQUENCE [LARGE SCALE GENOMIC DNA]</scope>
    <source>
        <strain evidence="8">Uno16</strain>
    </source>
</reference>
<dbReference type="FunFam" id="1.10.1200.10:FF:000005">
    <property type="entry name" value="Nonribosomal peptide synthetase 1"/>
    <property type="match status" value="1"/>
</dbReference>
<dbReference type="Pfam" id="PF07993">
    <property type="entry name" value="NAD_binding_4"/>
    <property type="match status" value="1"/>
</dbReference>
<dbReference type="GO" id="GO:0043041">
    <property type="term" value="P:amino acid activation for nonribosomal peptide biosynthetic process"/>
    <property type="evidence" value="ECO:0007669"/>
    <property type="project" value="UniProtKB-ARBA"/>
</dbReference>
<proteinExistence type="inferred from homology"/>
<dbReference type="RefSeq" id="WP_126631278.1">
    <property type="nucleotide sequence ID" value="NZ_BIFT01000002.1"/>
</dbReference>
<dbReference type="InterPro" id="IPR006162">
    <property type="entry name" value="Ppantetheine_attach_site"/>
</dbReference>
<dbReference type="GO" id="GO:0016874">
    <property type="term" value="F:ligase activity"/>
    <property type="evidence" value="ECO:0007669"/>
    <property type="project" value="UniProtKB-KW"/>
</dbReference>
<dbReference type="PIRSF" id="PIRSF001617">
    <property type="entry name" value="Alpha-AR"/>
    <property type="match status" value="1"/>
</dbReference>
<dbReference type="Gene3D" id="3.30.559.30">
    <property type="entry name" value="Nonribosomal peptide synthetase, condensation domain"/>
    <property type="match status" value="1"/>
</dbReference>
<dbReference type="FunFam" id="3.40.50.12780:FF:000012">
    <property type="entry name" value="Non-ribosomal peptide synthetase"/>
    <property type="match status" value="1"/>
</dbReference>
<dbReference type="InterPro" id="IPR045851">
    <property type="entry name" value="AMP-bd_C_sf"/>
</dbReference>